<evidence type="ECO:0000256" key="1">
    <source>
        <dbReference type="ARBA" id="ARBA00010851"/>
    </source>
</evidence>
<evidence type="ECO:0000256" key="6">
    <source>
        <dbReference type="ARBA" id="ARBA00022840"/>
    </source>
</evidence>
<name>A0ABQ5K1D5_9EUKA</name>
<evidence type="ECO:0000256" key="2">
    <source>
        <dbReference type="ARBA" id="ARBA00012825"/>
    </source>
</evidence>
<keyword evidence="5" id="KW-0547">Nucleotide-binding</keyword>
<gene>
    <name evidence="12" type="ORF">ADUPG1_004370</name>
</gene>
<comment type="catalytic activity">
    <reaction evidence="9">
        <text>protoporphyrin IX + Mg(2+) + ATP + H2O = Mg-protoporphyrin IX + ADP + phosphate + 3 H(+)</text>
        <dbReference type="Rhea" id="RHEA:13961"/>
        <dbReference type="ChEBI" id="CHEBI:15377"/>
        <dbReference type="ChEBI" id="CHEBI:15378"/>
        <dbReference type="ChEBI" id="CHEBI:18420"/>
        <dbReference type="ChEBI" id="CHEBI:30616"/>
        <dbReference type="ChEBI" id="CHEBI:43474"/>
        <dbReference type="ChEBI" id="CHEBI:57306"/>
        <dbReference type="ChEBI" id="CHEBI:60492"/>
        <dbReference type="ChEBI" id="CHEBI:456216"/>
        <dbReference type="EC" id="6.6.1.1"/>
    </reaction>
</comment>
<organism evidence="12 13">
    <name type="scientific">Aduncisulcus paluster</name>
    <dbReference type="NCBI Taxonomy" id="2918883"/>
    <lineage>
        <taxon>Eukaryota</taxon>
        <taxon>Metamonada</taxon>
        <taxon>Carpediemonas-like organisms</taxon>
        <taxon>Aduncisulcus</taxon>
    </lineage>
</organism>
<keyword evidence="3" id="KW-0602">Photosynthesis</keyword>
<reference evidence="12" key="1">
    <citation type="submission" date="2022-03" db="EMBL/GenBank/DDBJ databases">
        <title>Draft genome sequence of Aduncisulcus paluster, a free-living microaerophilic Fornicata.</title>
        <authorList>
            <person name="Yuyama I."/>
            <person name="Kume K."/>
            <person name="Tamura T."/>
            <person name="Inagaki Y."/>
            <person name="Hashimoto T."/>
        </authorList>
    </citation>
    <scope>NUCLEOTIDE SEQUENCE</scope>
    <source>
        <strain evidence="12">NY0171</strain>
    </source>
</reference>
<keyword evidence="7" id="KW-0149">Chlorophyll biosynthesis</keyword>
<evidence type="ECO:0000313" key="13">
    <source>
        <dbReference type="Proteomes" id="UP001057375"/>
    </source>
</evidence>
<evidence type="ECO:0000256" key="7">
    <source>
        <dbReference type="ARBA" id="ARBA00023171"/>
    </source>
</evidence>
<feature type="non-terminal residue" evidence="12">
    <location>
        <position position="215"/>
    </location>
</feature>
<comment type="pathway">
    <text evidence="8">Porphyrin-containing compound metabolism.</text>
</comment>
<keyword evidence="6" id="KW-0067">ATP-binding</keyword>
<evidence type="ECO:0000259" key="10">
    <source>
        <dbReference type="Pfam" id="PF02514"/>
    </source>
</evidence>
<comment type="similarity">
    <text evidence="1">Belongs to the Mg-chelatase subunit H family.</text>
</comment>
<dbReference type="Pfam" id="PF11965">
    <property type="entry name" value="DUF3479"/>
    <property type="match status" value="1"/>
</dbReference>
<proteinExistence type="inferred from homology"/>
<evidence type="ECO:0000256" key="5">
    <source>
        <dbReference type="ARBA" id="ARBA00022741"/>
    </source>
</evidence>
<comment type="caution">
    <text evidence="12">The sequence shown here is derived from an EMBL/GenBank/DDBJ whole genome shotgun (WGS) entry which is preliminary data.</text>
</comment>
<protein>
    <recommendedName>
        <fullName evidence="2">magnesium chelatase</fullName>
        <ecNumber evidence="2">6.6.1.1</ecNumber>
    </recommendedName>
</protein>
<dbReference type="EC" id="6.6.1.1" evidence="2"/>
<evidence type="ECO:0000313" key="12">
    <source>
        <dbReference type="EMBL" id="GKT20063.1"/>
    </source>
</evidence>
<dbReference type="Pfam" id="PF02514">
    <property type="entry name" value="CobN-Mg_chel"/>
    <property type="match status" value="1"/>
</dbReference>
<evidence type="ECO:0000256" key="3">
    <source>
        <dbReference type="ARBA" id="ARBA00022531"/>
    </source>
</evidence>
<evidence type="ECO:0000259" key="11">
    <source>
        <dbReference type="Pfam" id="PF11965"/>
    </source>
</evidence>
<keyword evidence="4" id="KW-0436">Ligase</keyword>
<keyword evidence="13" id="KW-1185">Reference proteome</keyword>
<dbReference type="InterPro" id="IPR022571">
    <property type="entry name" value="Mg_chelatase_H_N"/>
</dbReference>
<dbReference type="Proteomes" id="UP001057375">
    <property type="component" value="Unassembled WGS sequence"/>
</dbReference>
<evidence type="ECO:0000256" key="8">
    <source>
        <dbReference type="ARBA" id="ARBA00023444"/>
    </source>
</evidence>
<feature type="domain" description="CobN/magnesium chelatase" evidence="10">
    <location>
        <begin position="89"/>
        <end position="214"/>
    </location>
</feature>
<dbReference type="PANTHER" id="PTHR44119">
    <property type="entry name" value="MAGNESIUM-CHELATASE SUBUNIT CHLH, CHLOROPLASTIC"/>
    <property type="match status" value="1"/>
</dbReference>
<feature type="non-terminal residue" evidence="12">
    <location>
        <position position="1"/>
    </location>
</feature>
<sequence length="215" mass="23390">PALIARRSHCDAMICCMSAAEIVRLTRVGKFDMSGEALGAIAWLKKLRGNRKGSPGGKGEMKMLRQLPKLLRFIPGTAQDMRAYFLTLQYWLAGSEQNIANMIRLLADAPVDYADIGVYHPRLKGRIGDTAERLPIPVDARGTVGLLLLRSYLLAGNSGHYDGVIAAFEARGLRVIPAFASGLDQRPAIERFFMKDGRSVVDTVVSLTGFSLVGG</sequence>
<feature type="domain" description="Magnesium chelatase subunit H N-terminal" evidence="11">
    <location>
        <begin position="2"/>
        <end position="85"/>
    </location>
</feature>
<accession>A0ABQ5K1D5</accession>
<dbReference type="PANTHER" id="PTHR44119:SF1">
    <property type="entry name" value="MAGNESIUM-CHELATASE SUBUNIT CHLH, CHLOROPLASTIC"/>
    <property type="match status" value="1"/>
</dbReference>
<dbReference type="EMBL" id="BQXS01006458">
    <property type="protein sequence ID" value="GKT20063.1"/>
    <property type="molecule type" value="Genomic_DNA"/>
</dbReference>
<evidence type="ECO:0000256" key="9">
    <source>
        <dbReference type="ARBA" id="ARBA00048693"/>
    </source>
</evidence>
<evidence type="ECO:0000256" key="4">
    <source>
        <dbReference type="ARBA" id="ARBA00022598"/>
    </source>
</evidence>
<dbReference type="InterPro" id="IPR003672">
    <property type="entry name" value="CobN/Mg_chltase"/>
</dbReference>